<keyword evidence="3" id="KW-1185">Reference proteome</keyword>
<keyword evidence="2" id="KW-0378">Hydrolase</keyword>
<dbReference type="Pfam" id="PF12706">
    <property type="entry name" value="Lactamase_B_2"/>
    <property type="match status" value="1"/>
</dbReference>
<gene>
    <name evidence="2" type="ORF">FEZ63_06835</name>
</gene>
<dbReference type="OrthoDB" id="9803916at2"/>
<dbReference type="Gene3D" id="3.60.15.10">
    <property type="entry name" value="Ribonuclease Z/Hydroxyacylglutathione hydrolase-like"/>
    <property type="match status" value="1"/>
</dbReference>
<comment type="caution">
    <text evidence="2">The sequence shown here is derived from an EMBL/GenBank/DDBJ whole genome shotgun (WGS) entry which is preliminary data.</text>
</comment>
<dbReference type="AlphaFoldDB" id="A0A5N3PE38"/>
<dbReference type="SUPFAM" id="SSF56281">
    <property type="entry name" value="Metallo-hydrolase/oxidoreductase"/>
    <property type="match status" value="1"/>
</dbReference>
<accession>A0A5N3PE38</accession>
<dbReference type="PANTHER" id="PTHR46018:SF2">
    <property type="entry name" value="ZINC PHOSPHODIESTERASE ELAC PROTEIN 1"/>
    <property type="match status" value="1"/>
</dbReference>
<name>A0A5N3PE38_9HYPH</name>
<sequence>MMRRVLSSGDLQIRFWGVRGSTCASGPQFVEFGGHTPCIEVRCGERLFIIDAGTGLAALGSHLGNSAPDTVDILLSHLHLDHISGLPFFKPALLSNDRVIRTFCGNLDGESAQASLDRLYSPPLFPICLDQLPAHFEHHGFKAGDTLSFADGTTIRTHLLNHPGGSTGYRFAHGGRSVCYISDIEHADPWPDPALTEFVRDADLMIYDGMFSDAEYTRCQGWGHSTWNKGVELAKAAGVKALAIFHIFPGHDDTFLKVSEAEMQKLMPTAFVARERQTIALAPLPKAGKPVADQPLPVKVPAH</sequence>
<protein>
    <submittedName>
        <fullName evidence="2">MBL fold metallo-hydrolase</fullName>
    </submittedName>
</protein>
<dbReference type="SMART" id="SM00849">
    <property type="entry name" value="Lactamase_B"/>
    <property type="match status" value="1"/>
</dbReference>
<evidence type="ECO:0000313" key="3">
    <source>
        <dbReference type="Proteomes" id="UP000325684"/>
    </source>
</evidence>
<dbReference type="CDD" id="cd07715">
    <property type="entry name" value="TaR3-like_MBL-fold"/>
    <property type="match status" value="1"/>
</dbReference>
<proteinExistence type="predicted"/>
<evidence type="ECO:0000259" key="1">
    <source>
        <dbReference type="SMART" id="SM00849"/>
    </source>
</evidence>
<reference evidence="2 3" key="1">
    <citation type="journal article" date="2019" name="Microorganisms">
        <title>Genome Insights into the Novel Species Microvirga brassicacearum, a Rapeseed Endophyte with Biotechnological Potential.</title>
        <authorList>
            <person name="Jimenez-Gomez A."/>
            <person name="Saati-Santamaria Z."/>
            <person name="Igual J.M."/>
            <person name="Rivas R."/>
            <person name="Mateos P.F."/>
            <person name="Garcia-Fraile P."/>
        </authorList>
    </citation>
    <scope>NUCLEOTIDE SEQUENCE [LARGE SCALE GENOMIC DNA]</scope>
    <source>
        <strain evidence="2 3">CDVBN77</strain>
    </source>
</reference>
<feature type="domain" description="Metallo-beta-lactamase" evidence="1">
    <location>
        <begin position="35"/>
        <end position="210"/>
    </location>
</feature>
<dbReference type="RefSeq" id="WP_150942895.1">
    <property type="nucleotide sequence ID" value="NZ_VCMV01000010.1"/>
</dbReference>
<dbReference type="GO" id="GO:0042781">
    <property type="term" value="F:3'-tRNA processing endoribonuclease activity"/>
    <property type="evidence" value="ECO:0007669"/>
    <property type="project" value="TreeGrafter"/>
</dbReference>
<dbReference type="Proteomes" id="UP000325684">
    <property type="component" value="Unassembled WGS sequence"/>
</dbReference>
<organism evidence="2 3">
    <name type="scientific">Microvirga brassicacearum</name>
    <dbReference type="NCBI Taxonomy" id="2580413"/>
    <lineage>
        <taxon>Bacteria</taxon>
        <taxon>Pseudomonadati</taxon>
        <taxon>Pseudomonadota</taxon>
        <taxon>Alphaproteobacteria</taxon>
        <taxon>Hyphomicrobiales</taxon>
        <taxon>Methylobacteriaceae</taxon>
        <taxon>Microvirga</taxon>
    </lineage>
</organism>
<dbReference type="PANTHER" id="PTHR46018">
    <property type="entry name" value="ZINC PHOSPHODIESTERASE ELAC PROTEIN 1"/>
    <property type="match status" value="1"/>
</dbReference>
<evidence type="ECO:0000313" key="2">
    <source>
        <dbReference type="EMBL" id="KAB0267915.1"/>
    </source>
</evidence>
<dbReference type="EMBL" id="VCMV01000010">
    <property type="protein sequence ID" value="KAB0267915.1"/>
    <property type="molecule type" value="Genomic_DNA"/>
</dbReference>
<dbReference type="InterPro" id="IPR001279">
    <property type="entry name" value="Metallo-B-lactamas"/>
</dbReference>
<dbReference type="InterPro" id="IPR036866">
    <property type="entry name" value="RibonucZ/Hydroxyglut_hydro"/>
</dbReference>